<protein>
    <submittedName>
        <fullName evidence="2">M23 family metallopeptidase</fullName>
    </submittedName>
</protein>
<dbReference type="Gene3D" id="2.70.70.10">
    <property type="entry name" value="Glucose Permease (Domain IIA)"/>
    <property type="match status" value="1"/>
</dbReference>
<sequence length="226" mass="24582">MKLPMPFGNPYTYAGHGGIDYAHPSGTPILAIADGTITFSGWWNDRAGFTRTLTLANGLQIMHCHLENLGGPHVGTRVRAGEVIAYIGWTGHVVPANERGSHLHQEIWWHGVKQAGSDYWKWIDRDRVISAGTAAGGASAGEEDDMFTDDDRRMLIEAHEAAIWNKQRTGGKLGQPTITELLRMVLRALSAIGGGIDWVKARVAGSTKTSPTITDELRGLRDSDDA</sequence>
<keyword evidence="3" id="KW-1185">Reference proteome</keyword>
<organism evidence="2 3">
    <name type="scientific">Microbacterium galbinum</name>
    <dbReference type="NCBI Taxonomy" id="2851646"/>
    <lineage>
        <taxon>Bacteria</taxon>
        <taxon>Bacillati</taxon>
        <taxon>Actinomycetota</taxon>
        <taxon>Actinomycetes</taxon>
        <taxon>Micrococcales</taxon>
        <taxon>Microbacteriaceae</taxon>
        <taxon>Microbacterium</taxon>
    </lineage>
</organism>
<dbReference type="InterPro" id="IPR050570">
    <property type="entry name" value="Cell_wall_metabolism_enzyme"/>
</dbReference>
<dbReference type="CDD" id="cd12797">
    <property type="entry name" value="M23_peptidase"/>
    <property type="match status" value="1"/>
</dbReference>
<dbReference type="EMBL" id="CP078077">
    <property type="protein sequence ID" value="UPL13004.1"/>
    <property type="molecule type" value="Genomic_DNA"/>
</dbReference>
<name>A0ABY4IK86_9MICO</name>
<dbReference type="Proteomes" id="UP000831963">
    <property type="component" value="Chromosome"/>
</dbReference>
<proteinExistence type="predicted"/>
<dbReference type="PANTHER" id="PTHR21666">
    <property type="entry name" value="PEPTIDASE-RELATED"/>
    <property type="match status" value="1"/>
</dbReference>
<reference evidence="2 3" key="1">
    <citation type="submission" date="2021-06" db="EMBL/GenBank/DDBJ databases">
        <title>Genome-based taxonomic framework of Microbacterium strains isolated from marine environment, the description of four new species and reclassification of four preexisting species.</title>
        <authorList>
            <person name="Lee S.D."/>
            <person name="Kim S.-M."/>
            <person name="Byeon Y.-S."/>
            <person name="Yang H.L."/>
            <person name="Kim I.S."/>
        </authorList>
    </citation>
    <scope>NUCLEOTIDE SEQUENCE [LARGE SCALE GENOMIC DNA]</scope>
    <source>
        <strain evidence="2 3">SSW1-36</strain>
    </source>
</reference>
<gene>
    <name evidence="2" type="ORF">KV396_00200</name>
</gene>
<dbReference type="PANTHER" id="PTHR21666:SF270">
    <property type="entry name" value="MUREIN HYDROLASE ACTIVATOR ENVC"/>
    <property type="match status" value="1"/>
</dbReference>
<evidence type="ECO:0000313" key="3">
    <source>
        <dbReference type="Proteomes" id="UP000831963"/>
    </source>
</evidence>
<evidence type="ECO:0000313" key="2">
    <source>
        <dbReference type="EMBL" id="UPL13004.1"/>
    </source>
</evidence>
<dbReference type="RefSeq" id="WP_247956445.1">
    <property type="nucleotide sequence ID" value="NZ_CP078077.1"/>
</dbReference>
<accession>A0ABY4IK86</accession>
<dbReference type="InterPro" id="IPR011055">
    <property type="entry name" value="Dup_hybrid_motif"/>
</dbReference>
<feature type="domain" description="M23ase beta-sheet core" evidence="1">
    <location>
        <begin position="15"/>
        <end position="112"/>
    </location>
</feature>
<dbReference type="SUPFAM" id="SSF51261">
    <property type="entry name" value="Duplicated hybrid motif"/>
    <property type="match status" value="1"/>
</dbReference>
<dbReference type="InterPro" id="IPR016047">
    <property type="entry name" value="M23ase_b-sheet_dom"/>
</dbReference>
<evidence type="ECO:0000259" key="1">
    <source>
        <dbReference type="Pfam" id="PF01551"/>
    </source>
</evidence>
<dbReference type="Pfam" id="PF01551">
    <property type="entry name" value="Peptidase_M23"/>
    <property type="match status" value="1"/>
</dbReference>